<dbReference type="AlphaFoldDB" id="X0SAC4"/>
<evidence type="ECO:0008006" key="8">
    <source>
        <dbReference type="Google" id="ProtNLM"/>
    </source>
</evidence>
<gene>
    <name evidence="7" type="ORF">S01H1_13065</name>
</gene>
<protein>
    <recommendedName>
        <fullName evidence="8">Lipid A biosynthesis lauroyl acyltransferase</fullName>
    </recommendedName>
</protein>
<dbReference type="EMBL" id="BARS01006734">
    <property type="protein sequence ID" value="GAF72892.1"/>
    <property type="molecule type" value="Genomic_DNA"/>
</dbReference>
<evidence type="ECO:0000256" key="5">
    <source>
        <dbReference type="ARBA" id="ARBA00023136"/>
    </source>
</evidence>
<evidence type="ECO:0000256" key="3">
    <source>
        <dbReference type="ARBA" id="ARBA00022519"/>
    </source>
</evidence>
<dbReference type="GO" id="GO:1901137">
    <property type="term" value="P:carbohydrate derivative biosynthetic process"/>
    <property type="evidence" value="ECO:0007669"/>
    <property type="project" value="UniProtKB-ARBA"/>
</dbReference>
<organism evidence="7">
    <name type="scientific">marine sediment metagenome</name>
    <dbReference type="NCBI Taxonomy" id="412755"/>
    <lineage>
        <taxon>unclassified sequences</taxon>
        <taxon>metagenomes</taxon>
        <taxon>ecological metagenomes</taxon>
    </lineage>
</organism>
<keyword evidence="6" id="KW-0012">Acyltransferase</keyword>
<evidence type="ECO:0000256" key="1">
    <source>
        <dbReference type="ARBA" id="ARBA00004533"/>
    </source>
</evidence>
<comment type="caution">
    <text evidence="7">The sequence shown here is derived from an EMBL/GenBank/DDBJ whole genome shotgun (WGS) entry which is preliminary data.</text>
</comment>
<evidence type="ECO:0000256" key="6">
    <source>
        <dbReference type="ARBA" id="ARBA00023315"/>
    </source>
</evidence>
<dbReference type="GO" id="GO:0016746">
    <property type="term" value="F:acyltransferase activity"/>
    <property type="evidence" value="ECO:0007669"/>
    <property type="project" value="UniProtKB-KW"/>
</dbReference>
<dbReference type="GO" id="GO:0008610">
    <property type="term" value="P:lipid biosynthetic process"/>
    <property type="evidence" value="ECO:0007669"/>
    <property type="project" value="UniProtKB-ARBA"/>
</dbReference>
<proteinExistence type="predicted"/>
<dbReference type="PANTHER" id="PTHR30606:SF10">
    <property type="entry name" value="PHOSPHATIDYLINOSITOL MANNOSIDE ACYLTRANSFERASE"/>
    <property type="match status" value="1"/>
</dbReference>
<reference evidence="7" key="1">
    <citation type="journal article" date="2014" name="Front. Microbiol.">
        <title>High frequency of phylogenetically diverse reductive dehalogenase-homologous genes in deep subseafloor sedimentary metagenomes.</title>
        <authorList>
            <person name="Kawai M."/>
            <person name="Futagami T."/>
            <person name="Toyoda A."/>
            <person name="Takaki Y."/>
            <person name="Nishi S."/>
            <person name="Hori S."/>
            <person name="Arai W."/>
            <person name="Tsubouchi T."/>
            <person name="Morono Y."/>
            <person name="Uchiyama I."/>
            <person name="Ito T."/>
            <person name="Fujiyama A."/>
            <person name="Inagaki F."/>
            <person name="Takami H."/>
        </authorList>
    </citation>
    <scope>NUCLEOTIDE SEQUENCE</scope>
    <source>
        <strain evidence="7">Expedition CK06-06</strain>
    </source>
</reference>
<dbReference type="CDD" id="cd07984">
    <property type="entry name" value="LPLAT_LABLAT-like"/>
    <property type="match status" value="1"/>
</dbReference>
<dbReference type="PANTHER" id="PTHR30606">
    <property type="entry name" value="LIPID A BIOSYNTHESIS LAUROYL ACYLTRANSFERASE"/>
    <property type="match status" value="1"/>
</dbReference>
<keyword evidence="5" id="KW-0472">Membrane</keyword>
<dbReference type="GO" id="GO:0005886">
    <property type="term" value="C:plasma membrane"/>
    <property type="evidence" value="ECO:0007669"/>
    <property type="project" value="UniProtKB-SubCell"/>
</dbReference>
<keyword evidence="3" id="KW-0997">Cell inner membrane</keyword>
<accession>X0SAC4</accession>
<sequence>MWKYILFLIAIHTLGRLPLRAGYAVAQVAGRLAYWLSPARRRGVVNNLCHVMGREAPDREVRATARKVFVNVAKYYVDLVRMPFMDLDDFYRRRLRYYGFDEHVLPAVAAGRGVIALSGHLGNPELAAQGMLPRGVKVFALTEPLRPARLSRLVDSLRACKGHSVAPVGFAGVRRVIQTLRQGGVVALMGDRDIEGPKASLPFFGEEALIPTGPIEVALRTGATVIPSFCVRTEQGGIDAHLEEPLEMERTGNMERDIRTNTLRFLARLERRLRDHPDQWVVLESIWDAGPARSERRPAAVGGKA</sequence>
<keyword evidence="2" id="KW-1003">Cell membrane</keyword>
<evidence type="ECO:0000256" key="2">
    <source>
        <dbReference type="ARBA" id="ARBA00022475"/>
    </source>
</evidence>
<name>X0SAC4_9ZZZZ</name>
<evidence type="ECO:0000313" key="7">
    <source>
        <dbReference type="EMBL" id="GAF72892.1"/>
    </source>
</evidence>
<comment type="subcellular location">
    <subcellularLocation>
        <location evidence="1">Cell inner membrane</location>
    </subcellularLocation>
</comment>
<evidence type="ECO:0000256" key="4">
    <source>
        <dbReference type="ARBA" id="ARBA00022679"/>
    </source>
</evidence>
<dbReference type="InterPro" id="IPR004960">
    <property type="entry name" value="LipA_acyltrans"/>
</dbReference>
<dbReference type="Pfam" id="PF03279">
    <property type="entry name" value="Lip_A_acyltrans"/>
    <property type="match status" value="1"/>
</dbReference>
<keyword evidence="4" id="KW-0808">Transferase</keyword>